<gene>
    <name evidence="11" type="ORF">I7X43_06400</name>
</gene>
<dbReference type="AlphaFoldDB" id="A0A931IZ50"/>
<dbReference type="PANTHER" id="PTHR13697">
    <property type="entry name" value="PHOSPHOFRUCTOKINASE"/>
    <property type="match status" value="1"/>
</dbReference>
<evidence type="ECO:0000259" key="10">
    <source>
        <dbReference type="Pfam" id="PF00365"/>
    </source>
</evidence>
<dbReference type="InterPro" id="IPR000023">
    <property type="entry name" value="Phosphofructokinase_dom"/>
</dbReference>
<dbReference type="GO" id="GO:0005524">
    <property type="term" value="F:ATP binding"/>
    <property type="evidence" value="ECO:0007669"/>
    <property type="project" value="InterPro"/>
</dbReference>
<dbReference type="GO" id="GO:0046872">
    <property type="term" value="F:metal ion binding"/>
    <property type="evidence" value="ECO:0007669"/>
    <property type="project" value="UniProtKB-KW"/>
</dbReference>
<keyword evidence="3" id="KW-0963">Cytoplasm</keyword>
<dbReference type="PANTHER" id="PTHR13697:SF52">
    <property type="entry name" value="ATP-DEPENDENT 6-PHOSPHOFRUCTOKINASE 3"/>
    <property type="match status" value="1"/>
</dbReference>
<comment type="pathway">
    <text evidence="2">Carbohydrate degradation; glycolysis; D-glyceraldehyde 3-phosphate and glycerone phosphate from D-glucose: step 3/4.</text>
</comment>
<dbReference type="InterPro" id="IPR035966">
    <property type="entry name" value="PKF_sf"/>
</dbReference>
<comment type="cofactor">
    <cofactor evidence="1">
        <name>Mg(2+)</name>
        <dbReference type="ChEBI" id="CHEBI:18420"/>
    </cofactor>
</comment>
<dbReference type="EC" id="2.7.1.11" evidence="11"/>
<accession>A0A931IZ50</accession>
<reference evidence="11" key="1">
    <citation type="submission" date="2020-12" db="EMBL/GenBank/DDBJ databases">
        <title>The genome sequence of Inhella sp. 4Y17.</title>
        <authorList>
            <person name="Liu Y."/>
        </authorList>
    </citation>
    <scope>NUCLEOTIDE SEQUENCE</scope>
    <source>
        <strain evidence="11">4Y10</strain>
    </source>
</reference>
<keyword evidence="4 11" id="KW-0808">Transferase</keyword>
<organism evidence="11 12">
    <name type="scientific">Inhella gelatinilytica</name>
    <dbReference type="NCBI Taxonomy" id="2795030"/>
    <lineage>
        <taxon>Bacteria</taxon>
        <taxon>Pseudomonadati</taxon>
        <taxon>Pseudomonadota</taxon>
        <taxon>Betaproteobacteria</taxon>
        <taxon>Burkholderiales</taxon>
        <taxon>Sphaerotilaceae</taxon>
        <taxon>Inhella</taxon>
    </lineage>
</organism>
<dbReference type="GO" id="GO:0042802">
    <property type="term" value="F:identical protein binding"/>
    <property type="evidence" value="ECO:0007669"/>
    <property type="project" value="TreeGrafter"/>
</dbReference>
<dbReference type="InterPro" id="IPR022953">
    <property type="entry name" value="ATP_PFK"/>
</dbReference>
<evidence type="ECO:0000313" key="12">
    <source>
        <dbReference type="Proteomes" id="UP000620139"/>
    </source>
</evidence>
<dbReference type="PIRSF" id="PIRSF000532">
    <property type="entry name" value="ATP_PFK_prok"/>
    <property type="match status" value="1"/>
</dbReference>
<name>A0A931IZ50_9BURK</name>
<keyword evidence="5" id="KW-0479">Metal-binding</keyword>
<evidence type="ECO:0000256" key="3">
    <source>
        <dbReference type="ARBA" id="ARBA00022490"/>
    </source>
</evidence>
<dbReference type="GO" id="GO:0048029">
    <property type="term" value="F:monosaccharide binding"/>
    <property type="evidence" value="ECO:0007669"/>
    <property type="project" value="TreeGrafter"/>
</dbReference>
<evidence type="ECO:0000313" key="11">
    <source>
        <dbReference type="EMBL" id="MBH9552481.1"/>
    </source>
</evidence>
<comment type="similarity">
    <text evidence="9">Belongs to the phosphofructokinase type A (PFKA) family.</text>
</comment>
<dbReference type="NCBIfam" id="NF002872">
    <property type="entry name" value="PRK03202.1"/>
    <property type="match status" value="1"/>
</dbReference>
<keyword evidence="7" id="KW-0460">Magnesium</keyword>
<sequence>MRVGILTGGGDCPGLNAVIRAVTLALLHADAATEVWGIQRGFWGLMADRLQPLTAASVRDLLDEGGTVLGTHNRADPFAWQGHDASGQALDCLTRHGIDALVVIGGDGSLTIGDRFSRLGVPMVGVPKTIDNDIEHNERSFGFDSAVAVVAEALTRLKTTAQSHQRVMVLETMGRNAGWIALEGGLAGGADAILIPEQPFDLDRLTARLQARVQEQGHALVCVAEGATLSDGTQFWQTGSGVARLGGIGQALTDALAQRLPGTEVRGTLLGHLQRGGAPTAFDRVLSTRFGVAAAQALRDGAFGHTIALQGDRCVRVPLSAVSGRQRRVPLDDPLSDCARVLGALD</sequence>
<proteinExistence type="inferred from homology"/>
<evidence type="ECO:0000256" key="2">
    <source>
        <dbReference type="ARBA" id="ARBA00004679"/>
    </source>
</evidence>
<comment type="caution">
    <text evidence="11">The sequence shown here is derived from an EMBL/GenBank/DDBJ whole genome shotgun (WGS) entry which is preliminary data.</text>
</comment>
<dbReference type="EMBL" id="JAEDAL010000002">
    <property type="protein sequence ID" value="MBH9552481.1"/>
    <property type="molecule type" value="Genomic_DNA"/>
</dbReference>
<dbReference type="RefSeq" id="WP_198100088.1">
    <property type="nucleotide sequence ID" value="NZ_JAEDAL010000002.1"/>
</dbReference>
<dbReference type="Gene3D" id="3.40.50.460">
    <property type="entry name" value="Phosphofructokinase domain"/>
    <property type="match status" value="1"/>
</dbReference>
<dbReference type="GO" id="GO:0005945">
    <property type="term" value="C:6-phosphofructokinase complex"/>
    <property type="evidence" value="ECO:0007669"/>
    <property type="project" value="TreeGrafter"/>
</dbReference>
<dbReference type="Pfam" id="PF00365">
    <property type="entry name" value="PFK"/>
    <property type="match status" value="1"/>
</dbReference>
<evidence type="ECO:0000256" key="8">
    <source>
        <dbReference type="ARBA" id="ARBA00023152"/>
    </source>
</evidence>
<protein>
    <submittedName>
        <fullName evidence="11">ATP-dependent 6-phosphofructokinase</fullName>
        <ecNumber evidence="11">2.7.1.11</ecNumber>
    </submittedName>
</protein>
<dbReference type="PROSITE" id="PS00433">
    <property type="entry name" value="PHOSPHOFRUCTOKINASE"/>
    <property type="match status" value="1"/>
</dbReference>
<dbReference type="GO" id="GO:0016208">
    <property type="term" value="F:AMP binding"/>
    <property type="evidence" value="ECO:0007669"/>
    <property type="project" value="TreeGrafter"/>
</dbReference>
<keyword evidence="6" id="KW-0418">Kinase</keyword>
<evidence type="ECO:0000256" key="4">
    <source>
        <dbReference type="ARBA" id="ARBA00022679"/>
    </source>
</evidence>
<dbReference type="InterPro" id="IPR015912">
    <property type="entry name" value="Phosphofructokinase_CS"/>
</dbReference>
<evidence type="ECO:0000256" key="5">
    <source>
        <dbReference type="ARBA" id="ARBA00022723"/>
    </source>
</evidence>
<dbReference type="SUPFAM" id="SSF53784">
    <property type="entry name" value="Phosphofructokinase"/>
    <property type="match status" value="1"/>
</dbReference>
<dbReference type="PRINTS" id="PR00476">
    <property type="entry name" value="PHFRCTKINASE"/>
</dbReference>
<keyword evidence="8" id="KW-0324">Glycolysis</keyword>
<evidence type="ECO:0000256" key="6">
    <source>
        <dbReference type="ARBA" id="ARBA00022777"/>
    </source>
</evidence>
<feature type="domain" description="Phosphofructokinase" evidence="10">
    <location>
        <begin position="2"/>
        <end position="298"/>
    </location>
</feature>
<dbReference type="Proteomes" id="UP000620139">
    <property type="component" value="Unassembled WGS sequence"/>
</dbReference>
<dbReference type="GO" id="GO:0003872">
    <property type="term" value="F:6-phosphofructokinase activity"/>
    <property type="evidence" value="ECO:0007669"/>
    <property type="project" value="UniProtKB-EC"/>
</dbReference>
<dbReference type="GO" id="GO:0061621">
    <property type="term" value="P:canonical glycolysis"/>
    <property type="evidence" value="ECO:0007669"/>
    <property type="project" value="TreeGrafter"/>
</dbReference>
<evidence type="ECO:0000256" key="1">
    <source>
        <dbReference type="ARBA" id="ARBA00001946"/>
    </source>
</evidence>
<evidence type="ECO:0000256" key="9">
    <source>
        <dbReference type="ARBA" id="ARBA00038478"/>
    </source>
</evidence>
<keyword evidence="12" id="KW-1185">Reference proteome</keyword>
<dbReference type="Gene3D" id="3.40.50.450">
    <property type="match status" value="1"/>
</dbReference>
<dbReference type="GO" id="GO:0030388">
    <property type="term" value="P:fructose 1,6-bisphosphate metabolic process"/>
    <property type="evidence" value="ECO:0007669"/>
    <property type="project" value="TreeGrafter"/>
</dbReference>
<dbReference type="GO" id="GO:0070095">
    <property type="term" value="F:fructose-6-phosphate binding"/>
    <property type="evidence" value="ECO:0007669"/>
    <property type="project" value="TreeGrafter"/>
</dbReference>
<dbReference type="GO" id="GO:0006002">
    <property type="term" value="P:fructose 6-phosphate metabolic process"/>
    <property type="evidence" value="ECO:0007669"/>
    <property type="project" value="InterPro"/>
</dbReference>
<evidence type="ECO:0000256" key="7">
    <source>
        <dbReference type="ARBA" id="ARBA00022842"/>
    </source>
</evidence>
<dbReference type="InterPro" id="IPR012003">
    <property type="entry name" value="ATP_PFK_prok-type"/>
</dbReference>